<comment type="caution">
    <text evidence="4">The sequence shown here is derived from an EMBL/GenBank/DDBJ whole genome shotgun (WGS) entry which is preliminary data.</text>
</comment>
<dbReference type="InterPro" id="IPR003346">
    <property type="entry name" value="Transposase_20"/>
</dbReference>
<protein>
    <submittedName>
        <fullName evidence="4">IS110 family transposase</fullName>
    </submittedName>
</protein>
<dbReference type="PANTHER" id="PTHR33055">
    <property type="entry name" value="TRANSPOSASE FOR INSERTION SEQUENCE ELEMENT IS1111A"/>
    <property type="match status" value="1"/>
</dbReference>
<feature type="domain" description="Transposase IS110-like N-terminal" evidence="2">
    <location>
        <begin position="8"/>
        <end position="82"/>
    </location>
</feature>
<gene>
    <name evidence="4" type="ORF">F6X42_03855</name>
</gene>
<keyword evidence="5" id="KW-1185">Reference proteome</keyword>
<accession>A0ABR7PHJ0</accession>
<keyword evidence="1" id="KW-0175">Coiled coil</keyword>
<dbReference type="NCBIfam" id="NF033542">
    <property type="entry name" value="transpos_IS110"/>
    <property type="match status" value="1"/>
</dbReference>
<evidence type="ECO:0000256" key="1">
    <source>
        <dbReference type="SAM" id="Coils"/>
    </source>
</evidence>
<reference evidence="4 5" key="1">
    <citation type="submission" date="2019-09" db="EMBL/GenBank/DDBJ databases">
        <title>Paraburkholderia podalyriae sp. nov., A South African Podalyria-associated rhizobium.</title>
        <authorList>
            <person name="Mavima L."/>
            <person name="Beukes C.W."/>
            <person name="Palmer M."/>
            <person name="De Meyer S.E."/>
            <person name="James E.K."/>
            <person name="Maluk M."/>
            <person name="Avontuur J.R."/>
            <person name="Chan W.Y."/>
            <person name="Venter S.N."/>
            <person name="Steenkamp E.T."/>
        </authorList>
    </citation>
    <scope>NUCLEOTIDE SEQUENCE [LARGE SCALE GENOMIC DNA]</scope>
    <source>
        <strain evidence="4 5">WC7.3b</strain>
    </source>
</reference>
<sequence>MQKLGHTVRLMAPQYVKAYVKTNKNDAADAEAIAEAVTRPSMRFVPVKTQDQQAMLALHRVRQGLIKARTAQANQIRSFLAECGVVIPAGLGRLRRALPMVLSEEERVDGLMRQLLVDLAARLRSLDDEVARLDRHIAEFNRRNQDCRRLETIPGVGPITASALVAAVGNATAFCNGRELAAWLRISQHAIYARGKGSYGPGCSSP</sequence>
<feature type="coiled-coil region" evidence="1">
    <location>
        <begin position="116"/>
        <end position="143"/>
    </location>
</feature>
<dbReference type="Pfam" id="PF01548">
    <property type="entry name" value="DEDD_Tnp_IS110"/>
    <property type="match status" value="1"/>
</dbReference>
<feature type="domain" description="Transposase IS116/IS110/IS902 C-terminal" evidence="3">
    <location>
        <begin position="147"/>
        <end position="187"/>
    </location>
</feature>
<dbReference type="Proteomes" id="UP000736373">
    <property type="component" value="Unassembled WGS sequence"/>
</dbReference>
<name>A0ABR7PHJ0_9BURK</name>
<evidence type="ECO:0000259" key="2">
    <source>
        <dbReference type="Pfam" id="PF01548"/>
    </source>
</evidence>
<dbReference type="EMBL" id="VZQQ01000002">
    <property type="protein sequence ID" value="MBC8745799.1"/>
    <property type="molecule type" value="Genomic_DNA"/>
</dbReference>
<dbReference type="Pfam" id="PF02371">
    <property type="entry name" value="Transposase_20"/>
    <property type="match status" value="1"/>
</dbReference>
<dbReference type="InterPro" id="IPR047650">
    <property type="entry name" value="Transpos_IS110"/>
</dbReference>
<evidence type="ECO:0000313" key="5">
    <source>
        <dbReference type="Proteomes" id="UP000736373"/>
    </source>
</evidence>
<dbReference type="InterPro" id="IPR002525">
    <property type="entry name" value="Transp_IS110-like_N"/>
</dbReference>
<dbReference type="PANTHER" id="PTHR33055:SF3">
    <property type="entry name" value="PUTATIVE TRANSPOSASE FOR IS117-RELATED"/>
    <property type="match status" value="1"/>
</dbReference>
<organism evidence="4 5">
    <name type="scientific">Paraburkholderia podalyriae</name>
    <dbReference type="NCBI Taxonomy" id="1938811"/>
    <lineage>
        <taxon>Bacteria</taxon>
        <taxon>Pseudomonadati</taxon>
        <taxon>Pseudomonadota</taxon>
        <taxon>Betaproteobacteria</taxon>
        <taxon>Burkholderiales</taxon>
        <taxon>Burkholderiaceae</taxon>
        <taxon>Paraburkholderia</taxon>
    </lineage>
</organism>
<evidence type="ECO:0000259" key="3">
    <source>
        <dbReference type="Pfam" id="PF02371"/>
    </source>
</evidence>
<evidence type="ECO:0000313" key="4">
    <source>
        <dbReference type="EMBL" id="MBC8745799.1"/>
    </source>
</evidence>
<proteinExistence type="predicted"/>